<feature type="compositionally biased region" description="Low complexity" evidence="1">
    <location>
        <begin position="79"/>
        <end position="94"/>
    </location>
</feature>
<keyword evidence="3" id="KW-1185">Reference proteome</keyword>
<protein>
    <submittedName>
        <fullName evidence="2">Uncharacterized protein</fullName>
    </submittedName>
</protein>
<proteinExistence type="predicted"/>
<dbReference type="RefSeq" id="XP_043135175.1">
    <property type="nucleotide sequence ID" value="XM_043277280.1"/>
</dbReference>
<evidence type="ECO:0000313" key="3">
    <source>
        <dbReference type="Proteomes" id="UP000637239"/>
    </source>
</evidence>
<gene>
    <name evidence="2" type="ORF">ACHE_30640A</name>
</gene>
<dbReference type="AlphaFoldDB" id="A0A7R7VL15"/>
<feature type="region of interest" description="Disordered" evidence="1">
    <location>
        <begin position="64"/>
        <end position="134"/>
    </location>
</feature>
<organism evidence="2 3">
    <name type="scientific">Aspergillus chevalieri</name>
    <name type="common">Eurotium chevalieri</name>
    <dbReference type="NCBI Taxonomy" id="182096"/>
    <lineage>
        <taxon>Eukaryota</taxon>
        <taxon>Fungi</taxon>
        <taxon>Dikarya</taxon>
        <taxon>Ascomycota</taxon>
        <taxon>Pezizomycotina</taxon>
        <taxon>Eurotiomycetes</taxon>
        <taxon>Eurotiomycetidae</taxon>
        <taxon>Eurotiales</taxon>
        <taxon>Aspergillaceae</taxon>
        <taxon>Aspergillus</taxon>
        <taxon>Aspergillus subgen. Aspergillus</taxon>
    </lineage>
</organism>
<dbReference type="Proteomes" id="UP000637239">
    <property type="component" value="Chromosome 3"/>
</dbReference>
<dbReference type="KEGG" id="ache:ACHE_30640A"/>
<name>A0A7R7VL15_ASPCH</name>
<evidence type="ECO:0000313" key="2">
    <source>
        <dbReference type="EMBL" id="BCR86653.1"/>
    </source>
</evidence>
<reference evidence="2" key="1">
    <citation type="submission" date="2021-01" db="EMBL/GenBank/DDBJ databases">
        <authorList>
            <consortium name="Aspergillus chevalieri M1 genome sequencing consortium"/>
            <person name="Kazuki M."/>
            <person name="Futagami T."/>
        </authorList>
    </citation>
    <scope>NUCLEOTIDE SEQUENCE</scope>
    <source>
        <strain evidence="2">M1</strain>
    </source>
</reference>
<accession>A0A7R7VL15</accession>
<sequence length="134" mass="15022">MWALGIRFMAFTDVSVEPLLGTSYSRLTAQALEQYATAQIDRIRRSTTVYKEAWTISQHRLGGHFGSADKIRRSCAKKSSTPSSQSPNSLPSPSHQTRQRHFLRPSSSLPHQGLRASYPSDKCARSRHNLGEHV</sequence>
<evidence type="ECO:0000256" key="1">
    <source>
        <dbReference type="SAM" id="MobiDB-lite"/>
    </source>
</evidence>
<reference evidence="2" key="2">
    <citation type="submission" date="2021-02" db="EMBL/GenBank/DDBJ databases">
        <title>Aspergillus chevalieri M1 genome sequence.</title>
        <authorList>
            <person name="Kadooka C."/>
            <person name="Mori K."/>
            <person name="Futagami T."/>
        </authorList>
    </citation>
    <scope>NUCLEOTIDE SEQUENCE</scope>
    <source>
        <strain evidence="2">M1</strain>
    </source>
</reference>
<dbReference type="EMBL" id="AP024418">
    <property type="protein sequence ID" value="BCR86653.1"/>
    <property type="molecule type" value="Genomic_DNA"/>
</dbReference>
<dbReference type="GeneID" id="66981012"/>